<comment type="subcellular location">
    <subcellularLocation>
        <location evidence="6">Cytoplasm</location>
    </subcellularLocation>
</comment>
<sequence length="80" mass="9044">MPRAKKQPAALPEDWNYEDALAQIETITHRLETGELPLAEVFEQFAEAMKALQQCDQFLLTKQQQASLLIETLTGQDEGL</sequence>
<protein>
    <recommendedName>
        <fullName evidence="6">Exodeoxyribonuclease 7 small subunit</fullName>
        <ecNumber evidence="6">3.1.11.6</ecNumber>
    </recommendedName>
    <alternativeName>
        <fullName evidence="6">Exodeoxyribonuclease VII small subunit</fullName>
        <shortName evidence="6">Exonuclease VII small subunit</shortName>
    </alternativeName>
</protein>
<evidence type="ECO:0000256" key="6">
    <source>
        <dbReference type="HAMAP-Rule" id="MF_00337"/>
    </source>
</evidence>
<name>A0A0P7ZIS1_9CYAN</name>
<comment type="similarity">
    <text evidence="1 6">Belongs to the XseB family.</text>
</comment>
<keyword evidence="2 6" id="KW-0963">Cytoplasm</keyword>
<dbReference type="GO" id="GO:0005737">
    <property type="term" value="C:cytoplasm"/>
    <property type="evidence" value="ECO:0007669"/>
    <property type="project" value="UniProtKB-SubCell"/>
</dbReference>
<evidence type="ECO:0000256" key="4">
    <source>
        <dbReference type="ARBA" id="ARBA00022801"/>
    </source>
</evidence>
<evidence type="ECO:0000256" key="2">
    <source>
        <dbReference type="ARBA" id="ARBA00022490"/>
    </source>
</evidence>
<organism evidence="7 8">
    <name type="scientific">Phormidesmis priestleyi Ana</name>
    <dbReference type="NCBI Taxonomy" id="1666911"/>
    <lineage>
        <taxon>Bacteria</taxon>
        <taxon>Bacillati</taxon>
        <taxon>Cyanobacteriota</taxon>
        <taxon>Cyanophyceae</taxon>
        <taxon>Leptolyngbyales</taxon>
        <taxon>Leptolyngbyaceae</taxon>
        <taxon>Phormidesmis</taxon>
    </lineage>
</organism>
<dbReference type="GO" id="GO:0009318">
    <property type="term" value="C:exodeoxyribonuclease VII complex"/>
    <property type="evidence" value="ECO:0007669"/>
    <property type="project" value="UniProtKB-UniRule"/>
</dbReference>
<dbReference type="EC" id="3.1.11.6" evidence="6"/>
<evidence type="ECO:0000256" key="3">
    <source>
        <dbReference type="ARBA" id="ARBA00022722"/>
    </source>
</evidence>
<comment type="catalytic activity">
    <reaction evidence="6">
        <text>Exonucleolytic cleavage in either 5'- to 3'- or 3'- to 5'-direction to yield nucleoside 5'-phosphates.</text>
        <dbReference type="EC" id="3.1.11.6"/>
    </reaction>
</comment>
<comment type="function">
    <text evidence="6">Bidirectionally degrades single-stranded DNA into large acid-insoluble oligonucleotides, which are then degraded further into small acid-soluble oligonucleotides.</text>
</comment>
<dbReference type="Gene3D" id="1.10.287.1040">
    <property type="entry name" value="Exonuclease VII, small subunit"/>
    <property type="match status" value="1"/>
</dbReference>
<dbReference type="GO" id="GO:0006308">
    <property type="term" value="P:DNA catabolic process"/>
    <property type="evidence" value="ECO:0007669"/>
    <property type="project" value="UniProtKB-UniRule"/>
</dbReference>
<comment type="subunit">
    <text evidence="6">Heterooligomer composed of large and small subunits.</text>
</comment>
<dbReference type="HAMAP" id="MF_00337">
    <property type="entry name" value="Exonuc_7_S"/>
    <property type="match status" value="1"/>
</dbReference>
<evidence type="ECO:0000313" key="7">
    <source>
        <dbReference type="EMBL" id="KPQ32724.1"/>
    </source>
</evidence>
<keyword evidence="3 6" id="KW-0540">Nuclease</keyword>
<comment type="caution">
    <text evidence="7">The sequence shown here is derived from an EMBL/GenBank/DDBJ whole genome shotgun (WGS) entry which is preliminary data.</text>
</comment>
<accession>A0A0P7ZIS1</accession>
<proteinExistence type="inferred from homology"/>
<dbReference type="STRING" id="1666911.HLUCCA11_20845"/>
<dbReference type="NCBIfam" id="TIGR01280">
    <property type="entry name" value="xseB"/>
    <property type="match status" value="1"/>
</dbReference>
<reference evidence="7 8" key="1">
    <citation type="submission" date="2015-09" db="EMBL/GenBank/DDBJ databases">
        <title>Identification and resolution of microdiversity through metagenomic sequencing of parallel consortia.</title>
        <authorList>
            <person name="Nelson W.C."/>
            <person name="Romine M.F."/>
            <person name="Lindemann S.R."/>
        </authorList>
    </citation>
    <scope>NUCLEOTIDE SEQUENCE [LARGE SCALE GENOMIC DNA]</scope>
    <source>
        <strain evidence="7">Ana</strain>
    </source>
</reference>
<evidence type="ECO:0000256" key="5">
    <source>
        <dbReference type="ARBA" id="ARBA00022839"/>
    </source>
</evidence>
<dbReference type="EMBL" id="LJZR01000048">
    <property type="protein sequence ID" value="KPQ32724.1"/>
    <property type="molecule type" value="Genomic_DNA"/>
</dbReference>
<dbReference type="InterPro" id="IPR037004">
    <property type="entry name" value="Exonuc_VII_ssu_sf"/>
</dbReference>
<dbReference type="GO" id="GO:0008855">
    <property type="term" value="F:exodeoxyribonuclease VII activity"/>
    <property type="evidence" value="ECO:0007669"/>
    <property type="project" value="UniProtKB-UniRule"/>
</dbReference>
<dbReference type="AlphaFoldDB" id="A0A0P7ZIS1"/>
<dbReference type="InterPro" id="IPR003761">
    <property type="entry name" value="Exonuc_VII_S"/>
</dbReference>
<evidence type="ECO:0000256" key="1">
    <source>
        <dbReference type="ARBA" id="ARBA00009998"/>
    </source>
</evidence>
<keyword evidence="4 6" id="KW-0378">Hydrolase</keyword>
<dbReference type="SUPFAM" id="SSF116842">
    <property type="entry name" value="XseB-like"/>
    <property type="match status" value="1"/>
</dbReference>
<dbReference type="Pfam" id="PF02609">
    <property type="entry name" value="Exonuc_VII_S"/>
    <property type="match status" value="1"/>
</dbReference>
<keyword evidence="5 6" id="KW-0269">Exonuclease</keyword>
<dbReference type="Proteomes" id="UP000050465">
    <property type="component" value="Unassembled WGS sequence"/>
</dbReference>
<evidence type="ECO:0000313" key="8">
    <source>
        <dbReference type="Proteomes" id="UP000050465"/>
    </source>
</evidence>
<gene>
    <name evidence="6 7" type="primary">xseB</name>
    <name evidence="7" type="ORF">HLUCCA11_20845</name>
</gene>